<dbReference type="InterPro" id="IPR001285">
    <property type="entry name" value="Synaptophysin/porin"/>
</dbReference>
<evidence type="ECO:0000256" key="8">
    <source>
        <dbReference type="SAM" id="Phobius"/>
    </source>
</evidence>
<feature type="transmembrane region" description="Helical" evidence="8">
    <location>
        <begin position="173"/>
        <end position="193"/>
    </location>
</feature>
<proteinExistence type="inferred from homology"/>
<dbReference type="Pfam" id="PF01284">
    <property type="entry name" value="MARVEL"/>
    <property type="match status" value="1"/>
</dbReference>
<reference evidence="10 11" key="1">
    <citation type="submission" date="2015-09" db="EMBL/GenBank/DDBJ databases">
        <title>Draft genome of the scarab beetle Oryctes borbonicus.</title>
        <authorList>
            <person name="Meyer J.M."/>
            <person name="Markov G.V."/>
            <person name="Baskaran P."/>
            <person name="Herrmann M."/>
            <person name="Sommer R.J."/>
            <person name="Roedelsperger C."/>
        </authorList>
    </citation>
    <scope>NUCLEOTIDE SEQUENCE [LARGE SCALE GENOMIC DNA]</scope>
    <source>
        <strain evidence="10">OB123</strain>
        <tissue evidence="10">Whole animal</tissue>
    </source>
</reference>
<dbReference type="GO" id="GO:0030672">
    <property type="term" value="C:synaptic vesicle membrane"/>
    <property type="evidence" value="ECO:0007669"/>
    <property type="project" value="TreeGrafter"/>
</dbReference>
<dbReference type="PROSITE" id="PS51225">
    <property type="entry name" value="MARVEL"/>
    <property type="match status" value="1"/>
</dbReference>
<dbReference type="AlphaFoldDB" id="A0A0T6AZA5"/>
<evidence type="ECO:0000256" key="5">
    <source>
        <dbReference type="ARBA" id="ARBA00023136"/>
    </source>
</evidence>
<dbReference type="PANTHER" id="PTHR10306:SF17">
    <property type="entry name" value="MARVEL DOMAIN-CONTAINING PROTEIN"/>
    <property type="match status" value="1"/>
</dbReference>
<feature type="transmembrane region" description="Helical" evidence="8">
    <location>
        <begin position="80"/>
        <end position="104"/>
    </location>
</feature>
<keyword evidence="3 7" id="KW-0812">Transmembrane</keyword>
<dbReference type="EMBL" id="LJIG01022461">
    <property type="protein sequence ID" value="KRT80454.1"/>
    <property type="molecule type" value="Genomic_DNA"/>
</dbReference>
<feature type="transmembrane region" description="Helical" evidence="8">
    <location>
        <begin position="53"/>
        <end position="74"/>
    </location>
</feature>
<evidence type="ECO:0000259" key="9">
    <source>
        <dbReference type="PROSITE" id="PS51225"/>
    </source>
</evidence>
<keyword evidence="5 7" id="KW-0472">Membrane</keyword>
<keyword evidence="6" id="KW-0325">Glycoprotein</keyword>
<name>A0A0T6AZA5_9SCAR</name>
<feature type="transmembrane region" description="Helical" evidence="8">
    <location>
        <begin position="20"/>
        <end position="41"/>
    </location>
</feature>
<keyword evidence="11" id="KW-1185">Reference proteome</keyword>
<accession>A0A0T6AZA5</accession>
<feature type="domain" description="MARVEL" evidence="9">
    <location>
        <begin position="7"/>
        <end position="197"/>
    </location>
</feature>
<evidence type="ECO:0000256" key="4">
    <source>
        <dbReference type="ARBA" id="ARBA00022989"/>
    </source>
</evidence>
<evidence type="ECO:0000256" key="7">
    <source>
        <dbReference type="PROSITE-ProRule" id="PRU00581"/>
    </source>
</evidence>
<sequence length="207" mass="23190">MDLNFSVFQEPRGVMRIFHFVFAILSFATTTDFTGHMTVACPEFASFTHSYNYPFNITFLTSVANTTCIASLNVNFSSDAKFFVCTGVLAMLYSIAIIIVYLKFDDLYRKNENVPLTDFILSVFLSILWLSSSAAWANGLAGIKSTTSNPMFSEDCKKLNCTTSTGSFSALNISIIVGFLNFFLWASNLWFLYKETKFFAKPPNPDA</sequence>
<evidence type="ECO:0000313" key="10">
    <source>
        <dbReference type="EMBL" id="KRT80454.1"/>
    </source>
</evidence>
<dbReference type="InterPro" id="IPR008253">
    <property type="entry name" value="Marvel"/>
</dbReference>
<evidence type="ECO:0000256" key="3">
    <source>
        <dbReference type="ARBA" id="ARBA00022692"/>
    </source>
</evidence>
<comment type="similarity">
    <text evidence="2">Belongs to the synaptophysin/synaptobrevin family.</text>
</comment>
<evidence type="ECO:0000256" key="2">
    <source>
        <dbReference type="ARBA" id="ARBA00006476"/>
    </source>
</evidence>
<comment type="caution">
    <text evidence="10">The sequence shown here is derived from an EMBL/GenBank/DDBJ whole genome shotgun (WGS) entry which is preliminary data.</text>
</comment>
<organism evidence="10 11">
    <name type="scientific">Oryctes borbonicus</name>
    <dbReference type="NCBI Taxonomy" id="1629725"/>
    <lineage>
        <taxon>Eukaryota</taxon>
        <taxon>Metazoa</taxon>
        <taxon>Ecdysozoa</taxon>
        <taxon>Arthropoda</taxon>
        <taxon>Hexapoda</taxon>
        <taxon>Insecta</taxon>
        <taxon>Pterygota</taxon>
        <taxon>Neoptera</taxon>
        <taxon>Endopterygota</taxon>
        <taxon>Coleoptera</taxon>
        <taxon>Polyphaga</taxon>
        <taxon>Scarabaeiformia</taxon>
        <taxon>Scarabaeidae</taxon>
        <taxon>Dynastinae</taxon>
        <taxon>Oryctes</taxon>
    </lineage>
</organism>
<protein>
    <recommendedName>
        <fullName evidence="9">MARVEL domain-containing protein</fullName>
    </recommendedName>
</protein>
<dbReference type="OrthoDB" id="10006326at2759"/>
<dbReference type="PRINTS" id="PR00220">
    <property type="entry name" value="SYNAPTOPHYSN"/>
</dbReference>
<evidence type="ECO:0000256" key="6">
    <source>
        <dbReference type="ARBA" id="ARBA00023180"/>
    </source>
</evidence>
<keyword evidence="4 8" id="KW-1133">Transmembrane helix</keyword>
<evidence type="ECO:0000313" key="11">
    <source>
        <dbReference type="Proteomes" id="UP000051574"/>
    </source>
</evidence>
<comment type="subcellular location">
    <subcellularLocation>
        <location evidence="1">Membrane</location>
        <topology evidence="1">Multi-pass membrane protein</topology>
    </subcellularLocation>
</comment>
<gene>
    <name evidence="10" type="ORF">AMK59_6399</name>
</gene>
<evidence type="ECO:0000256" key="1">
    <source>
        <dbReference type="ARBA" id="ARBA00004141"/>
    </source>
</evidence>
<feature type="transmembrane region" description="Helical" evidence="8">
    <location>
        <begin position="116"/>
        <end position="137"/>
    </location>
</feature>
<dbReference type="Proteomes" id="UP000051574">
    <property type="component" value="Unassembled WGS sequence"/>
</dbReference>
<dbReference type="PANTHER" id="PTHR10306">
    <property type="entry name" value="SYNAPTOPHYSIN"/>
    <property type="match status" value="1"/>
</dbReference>